<dbReference type="AlphaFoldDB" id="A0ABC9TW67"/>
<dbReference type="PANTHER" id="PTHR42951:SF4">
    <property type="entry name" value="ACYL-COENZYME A THIOESTERASE MBLAC2"/>
    <property type="match status" value="1"/>
</dbReference>
<accession>A0ABC9TW67</accession>
<gene>
    <name evidence="2" type="ORF">CLOSYM_02917</name>
</gene>
<evidence type="ECO:0000313" key="2">
    <source>
        <dbReference type="EMBL" id="ERI75986.1"/>
    </source>
</evidence>
<dbReference type="Gene3D" id="3.60.15.10">
    <property type="entry name" value="Ribonuclease Z/Hydroxyacylglutathione hydrolase-like"/>
    <property type="match status" value="1"/>
</dbReference>
<organism evidence="2 3">
    <name type="scientific">[Clostridium] symbiosum ATCC 14940</name>
    <dbReference type="NCBI Taxonomy" id="411472"/>
    <lineage>
        <taxon>Bacteria</taxon>
        <taxon>Bacillati</taxon>
        <taxon>Bacillota</taxon>
        <taxon>Clostridia</taxon>
        <taxon>Lachnospirales</taxon>
        <taxon>Lachnospiraceae</taxon>
        <taxon>Otoolea</taxon>
    </lineage>
</organism>
<dbReference type="CDD" id="cd07712">
    <property type="entry name" value="MBLAC2-like_MBL-fold"/>
    <property type="match status" value="1"/>
</dbReference>
<protein>
    <submittedName>
        <fullName evidence="2">Metallo-beta-lactamase domain protein</fullName>
    </submittedName>
</protein>
<evidence type="ECO:0000259" key="1">
    <source>
        <dbReference type="SMART" id="SM00849"/>
    </source>
</evidence>
<dbReference type="SMART" id="SM00849">
    <property type="entry name" value="Lactamase_B"/>
    <property type="match status" value="1"/>
</dbReference>
<dbReference type="PANTHER" id="PTHR42951">
    <property type="entry name" value="METALLO-BETA-LACTAMASE DOMAIN-CONTAINING"/>
    <property type="match status" value="1"/>
</dbReference>
<dbReference type="InterPro" id="IPR036866">
    <property type="entry name" value="RibonucZ/Hydroxyglut_hydro"/>
</dbReference>
<dbReference type="SUPFAM" id="SSF56281">
    <property type="entry name" value="Metallo-hydrolase/oxidoreductase"/>
    <property type="match status" value="1"/>
</dbReference>
<name>A0ABC9TW67_CLOSY</name>
<dbReference type="Proteomes" id="UP000016491">
    <property type="component" value="Unassembled WGS sequence"/>
</dbReference>
<sequence length="256" mass="29760">MQAMDNWFTIDRVDDNTYIISEYRHWEETHCYLLNGSERSLLIDTGLGISNIYDEVIKFTNKPITAVATHIHWDHIGGHQYFPDFYAHAEELDWLNGKFPLSIETIRKMVIDRCDLPNNFNVYDYELFQGMPTKIVTDHDVIDIGERQIEVLHTPGHSPGHLCFWEKDKGYLFTGDLVYKDILFAYYPSTDPEAYLASLKKISALPVKKVFPAHHSLDIQPEILIRMRKAFEELKENGKLCHGSGTFNYGDWGVWL</sequence>
<dbReference type="InterPro" id="IPR050855">
    <property type="entry name" value="NDM-1-like"/>
</dbReference>
<feature type="domain" description="Metallo-beta-lactamase" evidence="1">
    <location>
        <begin position="28"/>
        <end position="214"/>
    </location>
</feature>
<dbReference type="Pfam" id="PF00753">
    <property type="entry name" value="Lactamase_B"/>
    <property type="match status" value="1"/>
</dbReference>
<reference evidence="2 3" key="1">
    <citation type="submission" date="2013-07" db="EMBL/GenBank/DDBJ databases">
        <authorList>
            <person name="Weinstock G."/>
            <person name="Sodergren E."/>
            <person name="Wylie T."/>
            <person name="Fulton L."/>
            <person name="Fulton R."/>
            <person name="Fronick C."/>
            <person name="O'Laughlin M."/>
            <person name="Godfrey J."/>
            <person name="Miner T."/>
            <person name="Herter B."/>
            <person name="Appelbaum E."/>
            <person name="Cordes M."/>
            <person name="Lek S."/>
            <person name="Wollam A."/>
            <person name="Pepin K.H."/>
            <person name="Palsikar V.B."/>
            <person name="Mitreva M."/>
            <person name="Wilson R.K."/>
        </authorList>
    </citation>
    <scope>NUCLEOTIDE SEQUENCE [LARGE SCALE GENOMIC DNA]</scope>
    <source>
        <strain evidence="2 3">ATCC 14940</strain>
    </source>
</reference>
<comment type="caution">
    <text evidence="2">The sequence shown here is derived from an EMBL/GenBank/DDBJ whole genome shotgun (WGS) entry which is preliminary data.</text>
</comment>
<dbReference type="EMBL" id="AWSU01000225">
    <property type="protein sequence ID" value="ERI75986.1"/>
    <property type="molecule type" value="Genomic_DNA"/>
</dbReference>
<proteinExistence type="predicted"/>
<evidence type="ECO:0000313" key="3">
    <source>
        <dbReference type="Proteomes" id="UP000016491"/>
    </source>
</evidence>
<dbReference type="InterPro" id="IPR001279">
    <property type="entry name" value="Metallo-B-lactamas"/>
</dbReference>